<dbReference type="EMBL" id="CP006918">
    <property type="protein sequence ID" value="AHM80473.1"/>
    <property type="molecule type" value="Genomic_DNA"/>
</dbReference>
<protein>
    <submittedName>
        <fullName evidence="1">Uncharacterized protein</fullName>
    </submittedName>
</protein>
<sequence length="35" mass="3773">MAFTEVLLSKPRAALILLPVINHAGLMKRLTSLPG</sequence>
<evidence type="ECO:0000313" key="2">
    <source>
        <dbReference type="Proteomes" id="UP000019586"/>
    </source>
</evidence>
<dbReference type="AlphaFoldDB" id="W8UXT6"/>
<reference evidence="1 2" key="1">
    <citation type="journal article" date="2014" name="Proc. Natl. Acad. Sci. U.S.A.">
        <title>Molecular dissection of the evolution of carbapenem-resistant multilocus sequence type 258 Klebsiella pneumoniae.</title>
        <authorList>
            <person name="Deleo F.R."/>
            <person name="Chen L."/>
            <person name="Porcella S.F."/>
            <person name="Martens C.A."/>
            <person name="Kobayashi S.D."/>
            <person name="Porter A.R."/>
            <person name="Chavda K.D."/>
            <person name="Jacobs M.R."/>
            <person name="Mathema B."/>
            <person name="Olsen R.J."/>
            <person name="Bonomo R.A."/>
            <person name="Musser J.M."/>
            <person name="Kreiswirth B.N."/>
        </authorList>
    </citation>
    <scope>NUCLEOTIDE SEQUENCE [LARGE SCALE GENOMIC DNA]</scope>
    <source>
        <strain evidence="1">30684/NJST258_2</strain>
    </source>
</reference>
<proteinExistence type="predicted"/>
<dbReference type="KEGG" id="kps:KPNJ2_03693"/>
<dbReference type="HOGENOM" id="CLU_3365435_0_0_6"/>
<organism evidence="1 2">
    <name type="scientific">Klebsiella pneumoniae 30684/NJST258_2</name>
    <dbReference type="NCBI Taxonomy" id="1420013"/>
    <lineage>
        <taxon>Bacteria</taxon>
        <taxon>Pseudomonadati</taxon>
        <taxon>Pseudomonadota</taxon>
        <taxon>Gammaproteobacteria</taxon>
        <taxon>Enterobacterales</taxon>
        <taxon>Enterobacteriaceae</taxon>
        <taxon>Klebsiella/Raoultella group</taxon>
        <taxon>Klebsiella</taxon>
        <taxon>Klebsiella pneumoniae complex</taxon>
    </lineage>
</organism>
<dbReference type="Proteomes" id="UP000019586">
    <property type="component" value="Chromosome"/>
</dbReference>
<name>W8UXT6_KLEPN</name>
<evidence type="ECO:0000313" key="1">
    <source>
        <dbReference type="EMBL" id="AHM80473.1"/>
    </source>
</evidence>
<accession>W8UXT6</accession>
<gene>
    <name evidence="1" type="ORF">KPNJ2_03693</name>
</gene>